<comment type="caution">
    <text evidence="1">The sequence shown here is derived from an EMBL/GenBank/DDBJ whole genome shotgun (WGS) entry which is preliminary data.</text>
</comment>
<dbReference type="HOGENOM" id="CLU_1420495_0_0_5"/>
<dbReference type="EMBL" id="AOLV01000033">
    <property type="protein sequence ID" value="EPX83176.1"/>
    <property type="molecule type" value="Genomic_DNA"/>
</dbReference>
<organism evidence="1 2">
    <name type="scientific">Rubellimicrobium thermophilum DSM 16684</name>
    <dbReference type="NCBI Taxonomy" id="1123069"/>
    <lineage>
        <taxon>Bacteria</taxon>
        <taxon>Pseudomonadati</taxon>
        <taxon>Pseudomonadota</taxon>
        <taxon>Alphaproteobacteria</taxon>
        <taxon>Rhodobacterales</taxon>
        <taxon>Roseobacteraceae</taxon>
        <taxon>Rubellimicrobium</taxon>
    </lineage>
</organism>
<dbReference type="AlphaFoldDB" id="S9QP26"/>
<sequence length="191" mass="20577">MRATRRTVLLGLASLPLSGCGTNAEAVWASDEAVELARYRAPEAPLLALVTVRNEGTGKGAHSALLINASERVLFDPFGRWTDPAVPERNDVLYGFSPEVEARYLAYQAGGGYYYTRQEKPVLPEVAEQALTLAKARGPVGMAMCTVACADVLRPLPGFSSIGRPWFPEQLSARFAKLPGVTTVERRAGAI</sequence>
<gene>
    <name evidence="1" type="ORF">ruthe_02793</name>
</gene>
<evidence type="ECO:0000313" key="2">
    <source>
        <dbReference type="Proteomes" id="UP000015346"/>
    </source>
</evidence>
<evidence type="ECO:0008006" key="3">
    <source>
        <dbReference type="Google" id="ProtNLM"/>
    </source>
</evidence>
<dbReference type="OrthoDB" id="7666390at2"/>
<reference evidence="1 2" key="1">
    <citation type="journal article" date="2013" name="Stand. Genomic Sci.">
        <title>Genome sequence of the reddish-pigmented Rubellimicrobium thermophilum type strain (DSM 16684(T)), a member of the Roseobacter clade.</title>
        <authorList>
            <person name="Fiebig A."/>
            <person name="Riedel T."/>
            <person name="Gronow S."/>
            <person name="Petersen J."/>
            <person name="Klenk H.P."/>
            <person name="Goker M."/>
        </authorList>
    </citation>
    <scope>NUCLEOTIDE SEQUENCE [LARGE SCALE GENOMIC DNA]</scope>
    <source>
        <strain evidence="1 2">DSM 16684</strain>
    </source>
</reference>
<evidence type="ECO:0000313" key="1">
    <source>
        <dbReference type="EMBL" id="EPX83176.1"/>
    </source>
</evidence>
<protein>
    <recommendedName>
        <fullName evidence="3">Lipoprotein</fullName>
    </recommendedName>
</protein>
<name>S9QP26_9RHOB</name>
<proteinExistence type="predicted"/>
<dbReference type="RefSeq" id="WP_021098865.1">
    <property type="nucleotide sequence ID" value="NZ_KE557324.1"/>
</dbReference>
<keyword evidence="2" id="KW-1185">Reference proteome</keyword>
<dbReference type="Proteomes" id="UP000015346">
    <property type="component" value="Unassembled WGS sequence"/>
</dbReference>
<dbReference type="STRING" id="1123069.ruthe_02793"/>
<accession>S9QP26</accession>